<feature type="domain" description="Calpain catalytic" evidence="4">
    <location>
        <begin position="25"/>
        <end position="79"/>
    </location>
</feature>
<dbReference type="PANTHER" id="PTHR10183:SF268">
    <property type="entry name" value="CALPAIN-2 CATALYTIC SUBUNIT"/>
    <property type="match status" value="1"/>
</dbReference>
<keyword evidence="6" id="KW-1185">Reference proteome</keyword>
<sequence length="86" mass="9515">MSLGQDLPKPEVCSGNDLGSWCPAQSSSLVAPQEPTFAKAAWVNYRGRKEKLVRVRNPWGTVEWTGAWSDNSSEWNSVDVFLSVAM</sequence>
<evidence type="ECO:0000313" key="5">
    <source>
        <dbReference type="EMBL" id="KAK6301395.1"/>
    </source>
</evidence>
<proteinExistence type="inferred from homology"/>
<protein>
    <recommendedName>
        <fullName evidence="4">Calpain catalytic domain-containing protein</fullName>
    </recommendedName>
</protein>
<gene>
    <name evidence="5" type="ORF">J4Q44_G00274480</name>
</gene>
<dbReference type="SUPFAM" id="SSF54001">
    <property type="entry name" value="Cysteine proteinases"/>
    <property type="match status" value="1"/>
</dbReference>
<dbReference type="Gene3D" id="3.90.70.10">
    <property type="entry name" value="Cysteine proteinases"/>
    <property type="match status" value="1"/>
</dbReference>
<dbReference type="PANTHER" id="PTHR10183">
    <property type="entry name" value="CALPAIN"/>
    <property type="match status" value="1"/>
</dbReference>
<comment type="caution">
    <text evidence="3">Lacks conserved residue(s) required for the propagation of feature annotation.</text>
</comment>
<evidence type="ECO:0000256" key="3">
    <source>
        <dbReference type="PROSITE-ProRule" id="PRU00239"/>
    </source>
</evidence>
<comment type="similarity">
    <text evidence="1">Belongs to the peptidase C2 family.</text>
</comment>
<evidence type="ECO:0000313" key="6">
    <source>
        <dbReference type="Proteomes" id="UP001356427"/>
    </source>
</evidence>
<dbReference type="GO" id="GO:0004198">
    <property type="term" value="F:calcium-dependent cysteine-type endopeptidase activity"/>
    <property type="evidence" value="ECO:0007669"/>
    <property type="project" value="InterPro"/>
</dbReference>
<dbReference type="PROSITE" id="PS50203">
    <property type="entry name" value="CALPAIN_CAT"/>
    <property type="match status" value="1"/>
</dbReference>
<evidence type="ECO:0000256" key="1">
    <source>
        <dbReference type="ARBA" id="ARBA00007623"/>
    </source>
</evidence>
<organism evidence="5 6">
    <name type="scientific">Coregonus suidteri</name>
    <dbReference type="NCBI Taxonomy" id="861788"/>
    <lineage>
        <taxon>Eukaryota</taxon>
        <taxon>Metazoa</taxon>
        <taxon>Chordata</taxon>
        <taxon>Craniata</taxon>
        <taxon>Vertebrata</taxon>
        <taxon>Euteleostomi</taxon>
        <taxon>Actinopterygii</taxon>
        <taxon>Neopterygii</taxon>
        <taxon>Teleostei</taxon>
        <taxon>Protacanthopterygii</taxon>
        <taxon>Salmoniformes</taxon>
        <taxon>Salmonidae</taxon>
        <taxon>Coregoninae</taxon>
        <taxon>Coregonus</taxon>
    </lineage>
</organism>
<dbReference type="Proteomes" id="UP001356427">
    <property type="component" value="Unassembled WGS sequence"/>
</dbReference>
<dbReference type="Pfam" id="PF00648">
    <property type="entry name" value="Peptidase_C2"/>
    <property type="match status" value="1"/>
</dbReference>
<evidence type="ECO:0000259" key="4">
    <source>
        <dbReference type="PROSITE" id="PS50203"/>
    </source>
</evidence>
<accession>A0AAN8L4T2</accession>
<dbReference type="InterPro" id="IPR038765">
    <property type="entry name" value="Papain-like_cys_pep_sf"/>
</dbReference>
<evidence type="ECO:0000256" key="2">
    <source>
        <dbReference type="PIRSR" id="PIRSR622684-1"/>
    </source>
</evidence>
<dbReference type="InterPro" id="IPR001300">
    <property type="entry name" value="Peptidase_C2_calpain_cat"/>
</dbReference>
<dbReference type="GO" id="GO:0006508">
    <property type="term" value="P:proteolysis"/>
    <property type="evidence" value="ECO:0007669"/>
    <property type="project" value="InterPro"/>
</dbReference>
<dbReference type="GO" id="GO:0005737">
    <property type="term" value="C:cytoplasm"/>
    <property type="evidence" value="ECO:0007669"/>
    <property type="project" value="TreeGrafter"/>
</dbReference>
<dbReference type="EMBL" id="JAGTTL010000026">
    <property type="protein sequence ID" value="KAK6301395.1"/>
    <property type="molecule type" value="Genomic_DNA"/>
</dbReference>
<feature type="active site" evidence="2">
    <location>
        <position position="57"/>
    </location>
</feature>
<dbReference type="AlphaFoldDB" id="A0AAN8L4T2"/>
<reference evidence="5 6" key="1">
    <citation type="submission" date="2021-04" db="EMBL/GenBank/DDBJ databases">
        <authorList>
            <person name="De Guttry C."/>
            <person name="Zahm M."/>
            <person name="Klopp C."/>
            <person name="Cabau C."/>
            <person name="Louis A."/>
            <person name="Berthelot C."/>
            <person name="Parey E."/>
            <person name="Roest Crollius H."/>
            <person name="Montfort J."/>
            <person name="Robinson-Rechavi M."/>
            <person name="Bucao C."/>
            <person name="Bouchez O."/>
            <person name="Gislard M."/>
            <person name="Lluch J."/>
            <person name="Milhes M."/>
            <person name="Lampietro C."/>
            <person name="Lopez Roques C."/>
            <person name="Donnadieu C."/>
            <person name="Braasch I."/>
            <person name="Desvignes T."/>
            <person name="Postlethwait J."/>
            <person name="Bobe J."/>
            <person name="Wedekind C."/>
            <person name="Guiguen Y."/>
        </authorList>
    </citation>
    <scope>NUCLEOTIDE SEQUENCE [LARGE SCALE GENOMIC DNA]</scope>
    <source>
        <strain evidence="5">Cs_M1</strain>
        <tissue evidence="5">Blood</tissue>
    </source>
</reference>
<name>A0AAN8L4T2_9TELE</name>
<comment type="caution">
    <text evidence="5">The sequence shown here is derived from an EMBL/GenBank/DDBJ whole genome shotgun (WGS) entry which is preliminary data.</text>
</comment>
<dbReference type="InterPro" id="IPR022684">
    <property type="entry name" value="Calpain_cysteine_protease"/>
</dbReference>